<dbReference type="EMBL" id="CM023484">
    <property type="protein sequence ID" value="KAH6931855.1"/>
    <property type="molecule type" value="Genomic_DNA"/>
</dbReference>
<accession>A0ACB7SAW8</accession>
<evidence type="ECO:0000313" key="1">
    <source>
        <dbReference type="EMBL" id="KAH6931855.1"/>
    </source>
</evidence>
<name>A0ACB7SAW8_HYAAI</name>
<evidence type="ECO:0000313" key="2">
    <source>
        <dbReference type="Proteomes" id="UP000821845"/>
    </source>
</evidence>
<protein>
    <submittedName>
        <fullName evidence="1">Uncharacterized protein</fullName>
    </submittedName>
</protein>
<proteinExistence type="predicted"/>
<gene>
    <name evidence="1" type="ORF">HPB50_001186</name>
</gene>
<keyword evidence="2" id="KW-1185">Reference proteome</keyword>
<reference evidence="1" key="1">
    <citation type="submission" date="2020-05" db="EMBL/GenBank/DDBJ databases">
        <title>Large-scale comparative analyses of tick genomes elucidate their genetic diversity and vector capacities.</title>
        <authorList>
            <person name="Jia N."/>
            <person name="Wang J."/>
            <person name="Shi W."/>
            <person name="Du L."/>
            <person name="Sun Y."/>
            <person name="Zhan W."/>
            <person name="Jiang J."/>
            <person name="Wang Q."/>
            <person name="Zhang B."/>
            <person name="Ji P."/>
            <person name="Sakyi L.B."/>
            <person name="Cui X."/>
            <person name="Yuan T."/>
            <person name="Jiang B."/>
            <person name="Yang W."/>
            <person name="Lam T.T.-Y."/>
            <person name="Chang Q."/>
            <person name="Ding S."/>
            <person name="Wang X."/>
            <person name="Zhu J."/>
            <person name="Ruan X."/>
            <person name="Zhao L."/>
            <person name="Wei J."/>
            <person name="Que T."/>
            <person name="Du C."/>
            <person name="Cheng J."/>
            <person name="Dai P."/>
            <person name="Han X."/>
            <person name="Huang E."/>
            <person name="Gao Y."/>
            <person name="Liu J."/>
            <person name="Shao H."/>
            <person name="Ye R."/>
            <person name="Li L."/>
            <person name="Wei W."/>
            <person name="Wang X."/>
            <person name="Wang C."/>
            <person name="Yang T."/>
            <person name="Huo Q."/>
            <person name="Li W."/>
            <person name="Guo W."/>
            <person name="Chen H."/>
            <person name="Zhou L."/>
            <person name="Ni X."/>
            <person name="Tian J."/>
            <person name="Zhou Y."/>
            <person name="Sheng Y."/>
            <person name="Liu T."/>
            <person name="Pan Y."/>
            <person name="Xia L."/>
            <person name="Li J."/>
            <person name="Zhao F."/>
            <person name="Cao W."/>
        </authorList>
    </citation>
    <scope>NUCLEOTIDE SEQUENCE</scope>
    <source>
        <strain evidence="1">Hyas-2018</strain>
    </source>
</reference>
<sequence>MDTPVGEKMEEDAILNIYDDKTDDDAGGCWKTLMHKGRARQTHAKMLPSENVSDNPDASQLTKRKRSRNKNLPPLPLRAEKIIQRPHGGLCLDKWTRPELANALWSAVGLSNQDRQDIIFPLRPQQNLAIISTPHLHLVDALYKERELSFGQQVYLITTYFAAPDNSYDRPYDHQSAAADLGALLCRCSTGVRTTVLRYGIETLPPVVRRRSARYDCAARGAVATGT</sequence>
<dbReference type="Proteomes" id="UP000821845">
    <property type="component" value="Chromosome 4"/>
</dbReference>
<comment type="caution">
    <text evidence="1">The sequence shown here is derived from an EMBL/GenBank/DDBJ whole genome shotgun (WGS) entry which is preliminary data.</text>
</comment>
<organism evidence="1 2">
    <name type="scientific">Hyalomma asiaticum</name>
    <name type="common">Tick</name>
    <dbReference type="NCBI Taxonomy" id="266040"/>
    <lineage>
        <taxon>Eukaryota</taxon>
        <taxon>Metazoa</taxon>
        <taxon>Ecdysozoa</taxon>
        <taxon>Arthropoda</taxon>
        <taxon>Chelicerata</taxon>
        <taxon>Arachnida</taxon>
        <taxon>Acari</taxon>
        <taxon>Parasitiformes</taxon>
        <taxon>Ixodida</taxon>
        <taxon>Ixodoidea</taxon>
        <taxon>Ixodidae</taxon>
        <taxon>Hyalomminae</taxon>
        <taxon>Hyalomma</taxon>
    </lineage>
</organism>